<dbReference type="KEGG" id="phn:PAEH1_02925"/>
<dbReference type="EMBL" id="CP019697">
    <property type="protein sequence ID" value="AQS50775.1"/>
    <property type="molecule type" value="Genomic_DNA"/>
</dbReference>
<organism evidence="1 2">
    <name type="scientific">Paenalcaligenes hominis</name>
    <dbReference type="NCBI Taxonomy" id="643674"/>
    <lineage>
        <taxon>Bacteria</taxon>
        <taxon>Pseudomonadati</taxon>
        <taxon>Pseudomonadota</taxon>
        <taxon>Betaproteobacteria</taxon>
        <taxon>Burkholderiales</taxon>
        <taxon>Alcaligenaceae</taxon>
        <taxon>Paenalcaligenes</taxon>
    </lineage>
</organism>
<gene>
    <name evidence="1" type="ORF">PAEH1_02925</name>
</gene>
<name>A0A1U9JYB3_9BURK</name>
<dbReference type="Proteomes" id="UP000189369">
    <property type="component" value="Chromosome"/>
</dbReference>
<proteinExistence type="predicted"/>
<dbReference type="AlphaFoldDB" id="A0A1U9JYB3"/>
<reference evidence="1 2" key="1">
    <citation type="submission" date="2017-01" db="EMBL/GenBank/DDBJ databases">
        <title>Complete Genome Sequence of Paenalcaligenes hominis, Isolated from a paraplegic Patient with neurogenic bladder.</title>
        <authorList>
            <person name="Mukhopadhyay R."/>
            <person name="Joaquin J."/>
            <person name="Hogue R."/>
            <person name="Kilaru A."/>
            <person name="Jospin G."/>
            <person name="Mars K."/>
            <person name="Eisen J.A."/>
            <person name="Chaturvedi V."/>
        </authorList>
    </citation>
    <scope>NUCLEOTIDE SEQUENCE [LARGE SCALE GENOMIC DNA]</scope>
    <source>
        <strain evidence="1 2">15S00501</strain>
    </source>
</reference>
<protein>
    <submittedName>
        <fullName evidence="1">Uncharacterized protein</fullName>
    </submittedName>
</protein>
<evidence type="ECO:0000313" key="1">
    <source>
        <dbReference type="EMBL" id="AQS50775.1"/>
    </source>
</evidence>
<sequence>MINSTKKGFKMVNYNLAASNGIQLDSTLSTGLAANRMQGIWHRVVTVAKRIDRKAQLFFEAQATTRGRKAKQVKWGFELHAGF</sequence>
<evidence type="ECO:0000313" key="2">
    <source>
        <dbReference type="Proteomes" id="UP000189369"/>
    </source>
</evidence>
<accession>A0A1U9JYB3</accession>